<dbReference type="InterPro" id="IPR052523">
    <property type="entry name" value="Trichothecene_AcTrans"/>
</dbReference>
<organism evidence="2 3">
    <name type="scientific">Mucilaginibacter sabulilitoris</name>
    <dbReference type="NCBI Taxonomy" id="1173583"/>
    <lineage>
        <taxon>Bacteria</taxon>
        <taxon>Pseudomonadati</taxon>
        <taxon>Bacteroidota</taxon>
        <taxon>Sphingobacteriia</taxon>
        <taxon>Sphingobacteriales</taxon>
        <taxon>Sphingobacteriaceae</taxon>
        <taxon>Mucilaginibacter</taxon>
    </lineage>
</organism>
<keyword evidence="3" id="KW-1185">Reference proteome</keyword>
<evidence type="ECO:0000313" key="3">
    <source>
        <dbReference type="Proteomes" id="UP001324380"/>
    </source>
</evidence>
<dbReference type="PANTHER" id="PTHR42791">
    <property type="entry name" value="GNAT FAMILY ACETYLTRANSFERASE"/>
    <property type="match status" value="1"/>
</dbReference>
<reference evidence="2 3" key="1">
    <citation type="submission" date="2023-11" db="EMBL/GenBank/DDBJ databases">
        <title>Analysis of the Genomes of Mucilaginibacter gossypii cycad 4 and M. sabulilitoris SNA2: microbes with the potential for plant growth promotion.</title>
        <authorList>
            <person name="Hirsch A.M."/>
            <person name="Humm E."/>
            <person name="Rubbi M."/>
            <person name="Del Vecchio G."/>
            <person name="Ha S.M."/>
            <person name="Pellegrini M."/>
            <person name="Gunsalus R.P."/>
        </authorList>
    </citation>
    <scope>NUCLEOTIDE SEQUENCE [LARGE SCALE GENOMIC DNA]</scope>
    <source>
        <strain evidence="2 3">SNA2</strain>
    </source>
</reference>
<dbReference type="InterPro" id="IPR000182">
    <property type="entry name" value="GNAT_dom"/>
</dbReference>
<sequence length="192" mass="22822">MIKATMNDKALVVNLLSRAFDANQSVNYIIRQDAKRARNIRILMQYSFEVCSRFGDIWLSDDCKACALVLYPHLKRTTLTSLWLDLQLIFKAIDIRNIEKMLEREFMIKSRRPKEPMAYLWFIGVEPDEQRKGIGSWLLQQIFVEAGKKNLPVYLETSVQVNLPWYERFGFEVYNRLFLGYMLYFFKREPAK</sequence>
<evidence type="ECO:0000313" key="2">
    <source>
        <dbReference type="EMBL" id="WPU91242.1"/>
    </source>
</evidence>
<dbReference type="PROSITE" id="PS51186">
    <property type="entry name" value="GNAT"/>
    <property type="match status" value="1"/>
</dbReference>
<gene>
    <name evidence="2" type="ORF">SNE25_18155</name>
</gene>
<feature type="domain" description="N-acetyltransferase" evidence="1">
    <location>
        <begin position="112"/>
        <end position="190"/>
    </location>
</feature>
<dbReference type="InterPro" id="IPR016181">
    <property type="entry name" value="Acyl_CoA_acyltransferase"/>
</dbReference>
<protein>
    <submittedName>
        <fullName evidence="2">GNAT family N-acetyltransferase</fullName>
    </submittedName>
</protein>
<dbReference type="EMBL" id="CP139558">
    <property type="protein sequence ID" value="WPU91242.1"/>
    <property type="molecule type" value="Genomic_DNA"/>
</dbReference>
<name>A0ABZ0TE44_9SPHI</name>
<evidence type="ECO:0000259" key="1">
    <source>
        <dbReference type="PROSITE" id="PS51186"/>
    </source>
</evidence>
<dbReference type="Pfam" id="PF13508">
    <property type="entry name" value="Acetyltransf_7"/>
    <property type="match status" value="1"/>
</dbReference>
<dbReference type="Gene3D" id="3.40.630.30">
    <property type="match status" value="1"/>
</dbReference>
<dbReference type="SUPFAM" id="SSF55729">
    <property type="entry name" value="Acyl-CoA N-acyltransferases (Nat)"/>
    <property type="match status" value="1"/>
</dbReference>
<accession>A0ABZ0TE44</accession>
<dbReference type="Proteomes" id="UP001324380">
    <property type="component" value="Chromosome"/>
</dbReference>
<proteinExistence type="predicted"/>
<dbReference type="PANTHER" id="PTHR42791:SF1">
    <property type="entry name" value="N-ACETYLTRANSFERASE DOMAIN-CONTAINING PROTEIN"/>
    <property type="match status" value="1"/>
</dbReference>
<dbReference type="RefSeq" id="WP_321560409.1">
    <property type="nucleotide sequence ID" value="NZ_CP139558.1"/>
</dbReference>
<dbReference type="CDD" id="cd04301">
    <property type="entry name" value="NAT_SF"/>
    <property type="match status" value="1"/>
</dbReference>